<keyword evidence="3" id="KW-0732">Signal</keyword>
<dbReference type="InterPro" id="IPR036691">
    <property type="entry name" value="Endo/exonu/phosph_ase_sf"/>
</dbReference>
<dbReference type="SUPFAM" id="SSF56219">
    <property type="entry name" value="DNase I-like"/>
    <property type="match status" value="1"/>
</dbReference>
<dbReference type="OrthoDB" id="5960253at2759"/>
<evidence type="ECO:0000313" key="6">
    <source>
        <dbReference type="Proteomes" id="UP000267027"/>
    </source>
</evidence>
<name>A0A158PM09_ANGCS</name>
<dbReference type="Pfam" id="PF07406">
    <property type="entry name" value="NICE-3"/>
    <property type="match status" value="1"/>
</dbReference>
<feature type="region of interest" description="Disordered" evidence="1">
    <location>
        <begin position="560"/>
        <end position="587"/>
    </location>
</feature>
<keyword evidence="2" id="KW-0472">Membrane</keyword>
<proteinExistence type="predicted"/>
<feature type="chain" id="PRO_5043135115" evidence="3">
    <location>
        <begin position="22"/>
        <end position="840"/>
    </location>
</feature>
<accession>A0A158PM09</accession>
<reference evidence="7" key="1">
    <citation type="submission" date="2016-04" db="UniProtKB">
        <authorList>
            <consortium name="WormBaseParasite"/>
        </authorList>
    </citation>
    <scope>IDENTIFICATION</scope>
</reference>
<dbReference type="InterPro" id="IPR000742">
    <property type="entry name" value="EGF"/>
</dbReference>
<dbReference type="Gene3D" id="3.60.10.10">
    <property type="entry name" value="Endonuclease/exonuclease/phosphatase"/>
    <property type="match status" value="1"/>
</dbReference>
<evidence type="ECO:0000313" key="7">
    <source>
        <dbReference type="WBParaSite" id="ACOC_0001204701-mRNA-1"/>
    </source>
</evidence>
<sequence length="840" mass="94018">MLWLRLWFVYIGVQHFEVCMANIRVFDGGISSATTMDKLNVVLEDRHTPTKQRDSCDPRRKGPVTKCRWRRLCCPPVHSPSRRLIRDPFPSYIIRNDKAYHKFVVGDFNARIGKANESEYRIGNFGLGERNEDGNYLAGLLSAARLFHGNSFFQKKESRRWTWESPNGMAHAEIDHILTNRRWCLLDTSTVSSFYTGSEHRLLRAKIRLSRKLEKNSLHRPRRKSLAVYDENILNETLRKRDWLIKGDPTEDYELLVEGLKSCAELASVPHARSDRISITTKELLEKRRKLRLDPTATQSCLAIEQALEAVETMRKSYLPRLTDCTTIGEHSNAPYYHRMIAVDEISLEIDTELCAFFEAAGLINFHVITLQETKSGKTDIQPLDVQLARIDPQLARNAGESTLAYLTRVRHKMPSLPVPLIQRIAYMHEAARFRPQKFELKHLMELRSLLNQFVKIIGDAPVVDAATPASPAKGILHHLGQKALVNKKRRSNFGGSDGEARTFFQVAGSDRVVAMMSFAGPRDPMRNRRYYEDRHVLSSEHSVATARLKNVNDSTFISPSRSISGGENGVSTTQKAAPMSDSTSRRLPVRVSITNASPTRSSGGAAGDFGSLMKTTWNDIKELLGFIPPCHNGGTRKVGAACECPKLFEGNLCEKRICLNGGKLERAKYGPVSWDCKCPTPQYIEGAHCETVRCGNNAHLRTEEFTAPYAVFAIPLACLLLFALCIAVCQMDLCPRRRSSRHRLSDSVQGNSAPRSRRRTATCTQTRPRGNPAAGQRTAVTQISGVDPMSTVKPLDPPPSYEQAISAVPVPQPPSYTEAAHECSPPPPPPRQPPLPPPS</sequence>
<dbReference type="Proteomes" id="UP000267027">
    <property type="component" value="Unassembled WGS sequence"/>
</dbReference>
<dbReference type="AlphaFoldDB" id="A0A158PM09"/>
<keyword evidence="6" id="KW-1185">Reference proteome</keyword>
<evidence type="ECO:0000256" key="3">
    <source>
        <dbReference type="SAM" id="SignalP"/>
    </source>
</evidence>
<feature type="compositionally biased region" description="Polar residues" evidence="1">
    <location>
        <begin position="560"/>
        <end position="576"/>
    </location>
</feature>
<keyword evidence="2" id="KW-0812">Transmembrane</keyword>
<evidence type="ECO:0000256" key="1">
    <source>
        <dbReference type="SAM" id="MobiDB-lite"/>
    </source>
</evidence>
<evidence type="ECO:0000256" key="2">
    <source>
        <dbReference type="SAM" id="Phobius"/>
    </source>
</evidence>
<dbReference type="PROSITE" id="PS00022">
    <property type="entry name" value="EGF_1"/>
    <property type="match status" value="1"/>
</dbReference>
<reference evidence="5 6" key="2">
    <citation type="submission" date="2018-11" db="EMBL/GenBank/DDBJ databases">
        <authorList>
            <consortium name="Pathogen Informatics"/>
        </authorList>
    </citation>
    <scope>NUCLEOTIDE SEQUENCE [LARGE SCALE GENOMIC DNA]</scope>
    <source>
        <strain evidence="5 6">Costa Rica</strain>
    </source>
</reference>
<feature type="compositionally biased region" description="Pro residues" evidence="1">
    <location>
        <begin position="825"/>
        <end position="840"/>
    </location>
</feature>
<organism evidence="7">
    <name type="scientific">Angiostrongylus costaricensis</name>
    <name type="common">Nematode worm</name>
    <dbReference type="NCBI Taxonomy" id="334426"/>
    <lineage>
        <taxon>Eukaryota</taxon>
        <taxon>Metazoa</taxon>
        <taxon>Ecdysozoa</taxon>
        <taxon>Nematoda</taxon>
        <taxon>Chromadorea</taxon>
        <taxon>Rhabditida</taxon>
        <taxon>Rhabditina</taxon>
        <taxon>Rhabditomorpha</taxon>
        <taxon>Strongyloidea</taxon>
        <taxon>Metastrongylidae</taxon>
        <taxon>Angiostrongylus</taxon>
    </lineage>
</organism>
<feature type="transmembrane region" description="Helical" evidence="2">
    <location>
        <begin position="710"/>
        <end position="734"/>
    </location>
</feature>
<dbReference type="InterPro" id="IPR010876">
    <property type="entry name" value="C1orf43"/>
</dbReference>
<evidence type="ECO:0000313" key="5">
    <source>
        <dbReference type="EMBL" id="VDM63633.1"/>
    </source>
</evidence>
<feature type="signal peptide" evidence="3">
    <location>
        <begin position="1"/>
        <end position="21"/>
    </location>
</feature>
<dbReference type="WBParaSite" id="ACOC_0001204701-mRNA-1">
    <property type="protein sequence ID" value="ACOC_0001204701-mRNA-1"/>
    <property type="gene ID" value="ACOC_0001204701"/>
</dbReference>
<evidence type="ECO:0000259" key="4">
    <source>
        <dbReference type="PROSITE" id="PS00022"/>
    </source>
</evidence>
<keyword evidence="2" id="KW-1133">Transmembrane helix</keyword>
<feature type="domain" description="EGF-like" evidence="4">
    <location>
        <begin position="643"/>
        <end position="654"/>
    </location>
</feature>
<feature type="region of interest" description="Disordered" evidence="1">
    <location>
        <begin position="741"/>
        <end position="840"/>
    </location>
</feature>
<gene>
    <name evidence="5" type="ORF">ACOC_LOCUS12048</name>
</gene>
<protein>
    <submittedName>
        <fullName evidence="7">EGF-like domain-containing protein</fullName>
    </submittedName>
</protein>
<dbReference type="EMBL" id="UYYA01004876">
    <property type="protein sequence ID" value="VDM63633.1"/>
    <property type="molecule type" value="Genomic_DNA"/>
</dbReference>
<dbReference type="Gene3D" id="2.10.25.10">
    <property type="entry name" value="Laminin"/>
    <property type="match status" value="1"/>
</dbReference>